<dbReference type="Gene3D" id="2.170.130.10">
    <property type="entry name" value="TonB-dependent receptor, plug domain"/>
    <property type="match status" value="1"/>
</dbReference>
<reference evidence="17 18" key="1">
    <citation type="submission" date="2020-06" db="EMBL/GenBank/DDBJ databases">
        <title>Description of novel acetic acid bacteria.</title>
        <authorList>
            <person name="Sombolestani A."/>
        </authorList>
    </citation>
    <scope>NUCLEOTIDE SEQUENCE [LARGE SCALE GENOMIC DNA]</scope>
    <source>
        <strain evidence="17 18">LMG 26838</strain>
    </source>
</reference>
<evidence type="ECO:0000256" key="14">
    <source>
        <dbReference type="SAM" id="SignalP"/>
    </source>
</evidence>
<gene>
    <name evidence="17" type="ORF">HUK83_04995</name>
</gene>
<keyword evidence="9 13" id="KW-0798">TonB box</keyword>
<dbReference type="InterPro" id="IPR012910">
    <property type="entry name" value="Plug_dom"/>
</dbReference>
<dbReference type="SUPFAM" id="SSF56935">
    <property type="entry name" value="Porins"/>
    <property type="match status" value="1"/>
</dbReference>
<name>A0A850NLB7_9PROT</name>
<keyword evidence="10 12" id="KW-0472">Membrane</keyword>
<dbReference type="Gene3D" id="2.40.170.20">
    <property type="entry name" value="TonB-dependent receptor, beta-barrel domain"/>
    <property type="match status" value="1"/>
</dbReference>
<proteinExistence type="inferred from homology"/>
<sequence length="800" mass="88325">MAPKYAPVLPRRRAARPAMALITTLTFCAGSPLTLADAAKPKARSHHRPAAKPVASSVETVSVVARRARPHAAVEVVSREQMDRFIAGSSPMQILARTTPGANFTSDDAFGLDTVANLLYVRGFNQTQLGVAMDGIPMGGQGFHNWNGLGVDQMQIQENITGLTMSQGAGALDIPSAQTLGGAITFTTDDPEDRLGGRVSQLFGSNNGFRTFARIDSGVLNATGTKFYVSYARTAQDMWKGFGDQQEHQANAKLVQPINTRGKITAVFDYSNFDQYNYLSLTKNMWRLLGRDYTYLKPDYELAKEYAVAAQNGTIPAGLPAGITADEVGDIAYDGTQEQRNYLSAVTGDYRLTSQLNSKTIAYAHVSNGVYQGTNNFLTSPDSGVPMVSQAGHPDVRRIGFTQAFDLKLDHHDIQTGVWYENDRFRYPSRLYEDGVDAAHNSKSDYYAWQATTWWSDAFNTNTFQYYLQDSWHLRPDMVLLAGFKSLVQTTHGGTKEDNSSDLAAWGVYYSHPAAGSLTAANGFLPHFSWDWHFLHHHELYWDIAENMRAYDFGSQSGSGNPWGGLGSSTNSAQSVFDAARQTLRPERSWNYVVGYRFDSTIFSGSADYYHTDFINRLAAITTGPADNAYSAFVNVGHETMNGADVLGTIRPLRGLELTNSFSWNDATYEGALPSSGGDSIDIKGRHQVYYPKYMYKANLNYTYHGVVFNFAATYNAKRPMTYTNDEYIPSYWTTDLTVSYDFVNIPHLRDLKISFGITNLANQNYIGGVYGAAAISGDDNANLFVAAPRQYFGTVAARF</sequence>
<evidence type="ECO:0000259" key="16">
    <source>
        <dbReference type="Pfam" id="PF07715"/>
    </source>
</evidence>
<dbReference type="InterPro" id="IPR039426">
    <property type="entry name" value="TonB-dep_rcpt-like"/>
</dbReference>
<dbReference type="Proteomes" id="UP000565205">
    <property type="component" value="Unassembled WGS sequence"/>
</dbReference>
<dbReference type="EMBL" id="JABXXQ010000059">
    <property type="protein sequence ID" value="NVN29694.1"/>
    <property type="molecule type" value="Genomic_DNA"/>
</dbReference>
<keyword evidence="6 14" id="KW-0732">Signal</keyword>
<protein>
    <submittedName>
        <fullName evidence="17">TonB-dependent receptor</fullName>
    </submittedName>
</protein>
<evidence type="ECO:0000256" key="10">
    <source>
        <dbReference type="ARBA" id="ARBA00023136"/>
    </source>
</evidence>
<dbReference type="InterPro" id="IPR037066">
    <property type="entry name" value="Plug_dom_sf"/>
</dbReference>
<evidence type="ECO:0000256" key="12">
    <source>
        <dbReference type="PROSITE-ProRule" id="PRU01360"/>
    </source>
</evidence>
<keyword evidence="3 12" id="KW-1134">Transmembrane beta strand</keyword>
<comment type="subcellular location">
    <subcellularLocation>
        <location evidence="1 12">Cell outer membrane</location>
        <topology evidence="1 12">Multi-pass membrane protein</topology>
    </subcellularLocation>
</comment>
<evidence type="ECO:0000256" key="13">
    <source>
        <dbReference type="RuleBase" id="RU003357"/>
    </source>
</evidence>
<dbReference type="PANTHER" id="PTHR32552">
    <property type="entry name" value="FERRICHROME IRON RECEPTOR-RELATED"/>
    <property type="match status" value="1"/>
</dbReference>
<evidence type="ECO:0000259" key="15">
    <source>
        <dbReference type="Pfam" id="PF00593"/>
    </source>
</evidence>
<keyword evidence="17" id="KW-0675">Receptor</keyword>
<dbReference type="InterPro" id="IPR000531">
    <property type="entry name" value="Beta-barrel_TonB"/>
</dbReference>
<evidence type="ECO:0000313" key="18">
    <source>
        <dbReference type="Proteomes" id="UP000565205"/>
    </source>
</evidence>
<feature type="chain" id="PRO_5032942768" evidence="14">
    <location>
        <begin position="21"/>
        <end position="800"/>
    </location>
</feature>
<dbReference type="AlphaFoldDB" id="A0A850NLB7"/>
<evidence type="ECO:0000256" key="2">
    <source>
        <dbReference type="ARBA" id="ARBA00022448"/>
    </source>
</evidence>
<dbReference type="Pfam" id="PF07715">
    <property type="entry name" value="Plug"/>
    <property type="match status" value="1"/>
</dbReference>
<keyword evidence="11 12" id="KW-0998">Cell outer membrane</keyword>
<dbReference type="GO" id="GO:0009279">
    <property type="term" value="C:cell outer membrane"/>
    <property type="evidence" value="ECO:0007669"/>
    <property type="project" value="UniProtKB-SubCell"/>
</dbReference>
<dbReference type="PROSITE" id="PS52016">
    <property type="entry name" value="TONB_DEPENDENT_REC_3"/>
    <property type="match status" value="1"/>
</dbReference>
<keyword evidence="8" id="KW-0406">Ion transport</keyword>
<evidence type="ECO:0000256" key="3">
    <source>
        <dbReference type="ARBA" id="ARBA00022452"/>
    </source>
</evidence>
<dbReference type="GO" id="GO:0015344">
    <property type="term" value="F:siderophore uptake transmembrane transporter activity"/>
    <property type="evidence" value="ECO:0007669"/>
    <property type="project" value="TreeGrafter"/>
</dbReference>
<evidence type="ECO:0000313" key="17">
    <source>
        <dbReference type="EMBL" id="NVN29694.1"/>
    </source>
</evidence>
<accession>A0A850NLB7</accession>
<dbReference type="Pfam" id="PF00593">
    <property type="entry name" value="TonB_dep_Rec_b-barrel"/>
    <property type="match status" value="1"/>
</dbReference>
<evidence type="ECO:0000256" key="9">
    <source>
        <dbReference type="ARBA" id="ARBA00023077"/>
    </source>
</evidence>
<evidence type="ECO:0000256" key="11">
    <source>
        <dbReference type="ARBA" id="ARBA00023237"/>
    </source>
</evidence>
<evidence type="ECO:0000256" key="4">
    <source>
        <dbReference type="ARBA" id="ARBA00022496"/>
    </source>
</evidence>
<keyword evidence="7" id="KW-0408">Iron</keyword>
<feature type="domain" description="TonB-dependent receptor plug" evidence="16">
    <location>
        <begin position="72"/>
        <end position="152"/>
    </location>
</feature>
<evidence type="ECO:0000256" key="8">
    <source>
        <dbReference type="ARBA" id="ARBA00023065"/>
    </source>
</evidence>
<comment type="caution">
    <text evidence="17">The sequence shown here is derived from an EMBL/GenBank/DDBJ whole genome shotgun (WGS) entry which is preliminary data.</text>
</comment>
<feature type="domain" description="TonB-dependent receptor-like beta-barrel" evidence="15">
    <location>
        <begin position="316"/>
        <end position="761"/>
    </location>
</feature>
<evidence type="ECO:0000256" key="6">
    <source>
        <dbReference type="ARBA" id="ARBA00022729"/>
    </source>
</evidence>
<keyword evidence="4" id="KW-0410">Iron transport</keyword>
<dbReference type="InterPro" id="IPR036942">
    <property type="entry name" value="Beta-barrel_TonB_sf"/>
</dbReference>
<feature type="signal peptide" evidence="14">
    <location>
        <begin position="1"/>
        <end position="20"/>
    </location>
</feature>
<dbReference type="PANTHER" id="PTHR32552:SF89">
    <property type="entry name" value="CATECHOLATE SIDEROPHORE RECEPTOR FIU"/>
    <property type="match status" value="1"/>
</dbReference>
<keyword evidence="2 12" id="KW-0813">Transport</keyword>
<comment type="similarity">
    <text evidence="12 13">Belongs to the TonB-dependent receptor family.</text>
</comment>
<organism evidence="17 18">
    <name type="scientific">Endobacter medicaginis</name>
    <dbReference type="NCBI Taxonomy" id="1181271"/>
    <lineage>
        <taxon>Bacteria</taxon>
        <taxon>Pseudomonadati</taxon>
        <taxon>Pseudomonadota</taxon>
        <taxon>Alphaproteobacteria</taxon>
        <taxon>Acetobacterales</taxon>
        <taxon>Acetobacteraceae</taxon>
        <taxon>Endobacter</taxon>
    </lineage>
</organism>
<evidence type="ECO:0000256" key="1">
    <source>
        <dbReference type="ARBA" id="ARBA00004571"/>
    </source>
</evidence>
<evidence type="ECO:0000256" key="5">
    <source>
        <dbReference type="ARBA" id="ARBA00022692"/>
    </source>
</evidence>
<evidence type="ECO:0000256" key="7">
    <source>
        <dbReference type="ARBA" id="ARBA00023004"/>
    </source>
</evidence>
<keyword evidence="5 12" id="KW-0812">Transmembrane</keyword>